<dbReference type="OrthoDB" id="36309at10239"/>
<keyword evidence="6" id="KW-0862">Zinc</keyword>
<dbReference type="Proteomes" id="UP000029781">
    <property type="component" value="Segment"/>
</dbReference>
<dbReference type="GO" id="GO:0046872">
    <property type="term" value="F:metal ion binding"/>
    <property type="evidence" value="ECO:0007669"/>
    <property type="project" value="UniProtKB-KW"/>
</dbReference>
<keyword evidence="5" id="KW-0378">Hydrolase</keyword>
<evidence type="ECO:0000259" key="8">
    <source>
        <dbReference type="Pfam" id="PF01431"/>
    </source>
</evidence>
<dbReference type="InterPro" id="IPR024079">
    <property type="entry name" value="MetalloPept_cat_dom_sf"/>
</dbReference>
<dbReference type="SUPFAM" id="SSF55486">
    <property type="entry name" value="Metalloproteases ('zincins'), catalytic domain"/>
    <property type="match status" value="1"/>
</dbReference>
<keyword evidence="4" id="KW-0479">Metal-binding</keyword>
<evidence type="ECO:0000256" key="3">
    <source>
        <dbReference type="ARBA" id="ARBA00022670"/>
    </source>
</evidence>
<keyword evidence="11" id="KW-1185">Reference proteome</keyword>
<dbReference type="InterPro" id="IPR000718">
    <property type="entry name" value="Peptidase_M13"/>
</dbReference>
<protein>
    <submittedName>
        <fullName evidence="10">Putative metalloendopeptidase</fullName>
    </submittedName>
</protein>
<accession>E3T4I7</accession>
<dbReference type="PRINTS" id="PR00786">
    <property type="entry name" value="NEPRILYSIN"/>
</dbReference>
<evidence type="ECO:0000256" key="5">
    <source>
        <dbReference type="ARBA" id="ARBA00022801"/>
    </source>
</evidence>
<dbReference type="Pfam" id="PF01431">
    <property type="entry name" value="Peptidase_M13"/>
    <property type="match status" value="1"/>
</dbReference>
<evidence type="ECO:0000256" key="6">
    <source>
        <dbReference type="ARBA" id="ARBA00022833"/>
    </source>
</evidence>
<dbReference type="PANTHER" id="PTHR11733">
    <property type="entry name" value="ZINC METALLOPROTEASE FAMILY M13 NEPRILYSIN-RELATED"/>
    <property type="match status" value="1"/>
</dbReference>
<reference evidence="10 11" key="1">
    <citation type="journal article" date="2010" name="Proc. Natl. Acad. Sci. U.S.A.">
        <title>Giant virus with a remarkable complement of genes infects marine zooplankton.</title>
        <authorList>
            <person name="Fischer M.G."/>
            <person name="Allen M.J."/>
            <person name="Wilson W.H."/>
            <person name="Suttle C.A."/>
        </authorList>
    </citation>
    <scope>NUCLEOTIDE SEQUENCE [LARGE SCALE GENOMIC DNA]</scope>
    <source>
        <strain evidence="10 11">BV-PW1</strain>
    </source>
</reference>
<dbReference type="EMBL" id="GU244497">
    <property type="protein sequence ID" value="ADO67100.1"/>
    <property type="molecule type" value="Genomic_DNA"/>
</dbReference>
<dbReference type="PROSITE" id="PS51885">
    <property type="entry name" value="NEPRILYSIN"/>
    <property type="match status" value="1"/>
</dbReference>
<dbReference type="GO" id="GO:0004222">
    <property type="term" value="F:metalloendopeptidase activity"/>
    <property type="evidence" value="ECO:0007669"/>
    <property type="project" value="InterPro"/>
</dbReference>
<dbReference type="GO" id="GO:0005886">
    <property type="term" value="C:plasma membrane"/>
    <property type="evidence" value="ECO:0007669"/>
    <property type="project" value="TreeGrafter"/>
</dbReference>
<name>E3T4I7_CROVB</name>
<keyword evidence="7" id="KW-0482">Metalloprotease</keyword>
<organism evidence="10 11">
    <name type="scientific">Cafeteria roenbergensis virus (strain BV-PW1)</name>
    <name type="common">CroV</name>
    <dbReference type="NCBI Taxonomy" id="693272"/>
    <lineage>
        <taxon>Viruses</taxon>
        <taxon>Varidnaviria</taxon>
        <taxon>Bamfordvirae</taxon>
        <taxon>Nucleocytoviricota</taxon>
        <taxon>Megaviricetes</taxon>
        <taxon>Imitervirales</taxon>
        <taxon>Mimiviridae</taxon>
        <taxon>Aliimimivirinae</taxon>
        <taxon>Rheavirus</taxon>
        <taxon>Rheavirus sinusmexicani</taxon>
    </lineage>
</organism>
<evidence type="ECO:0000313" key="10">
    <source>
        <dbReference type="EMBL" id="ADO67100.1"/>
    </source>
</evidence>
<evidence type="ECO:0000259" key="9">
    <source>
        <dbReference type="Pfam" id="PF05649"/>
    </source>
</evidence>
<dbReference type="PANTHER" id="PTHR11733:SF167">
    <property type="entry name" value="FI17812P1-RELATED"/>
    <property type="match status" value="1"/>
</dbReference>
<evidence type="ECO:0000256" key="7">
    <source>
        <dbReference type="ARBA" id="ARBA00023049"/>
    </source>
</evidence>
<dbReference type="RefSeq" id="YP_003969699.1">
    <property type="nucleotide sequence ID" value="NC_014637.1"/>
</dbReference>
<feature type="domain" description="Peptidase M13 C-terminal" evidence="8">
    <location>
        <begin position="422"/>
        <end position="616"/>
    </location>
</feature>
<sequence>MVSPQENFYHYVNQEWISSNTIPPGYSRWSRFNELSDNTLTQLKDLLPNINDLRISKLKNLFENYNIEIEKNFINTLLEEIDNCQNINDLFYLYQMKLNPFGVKFLFSFGVESDMKQSKYNVLYVGPVGLTLPGRDYYLQDQFKDIRNKYIDFLNMFSLFYNLNLDGEIILKFETYLAGLHLAPEDKRDPDNVYFPTTYTKLLKYQLPINIFFKMAGKINVNDKDKLICSNVKYFENYLNNPIESMELIELLKSYLKFKTALRFSTNSQGELYQLIFNFFGKTLTGQKEMLPLWKRTINLLDNNLGELLSKEYIKNHFSNKAKIEVSGMISYFKSVLKSMIVKNTWMENSTKTKALEKLEKINWKIGYPDEWKDLTSLSLINLTSLSECLAKISEWWFYDEIKELYQPTDTKKWEMLPHQVNAYYHPLLNEIVFPAAILQPPFFSLDYTIAQNYGGIGVVIAHEITHGFDDQGKRFDADGNLNNWWSDKDTKQFTEEAFKLEDQFNKLELFNTKLNGKLTLGENLADLGGVRISLAALTQKLGSLTLTQYKDFFESFARVWANLCTKEEGQKLIKIDPHSPGQYRVNGILPHLEEFYQTYQIGGNDKMYIAPSNRCQIWQL</sequence>
<evidence type="ECO:0000256" key="4">
    <source>
        <dbReference type="ARBA" id="ARBA00022723"/>
    </source>
</evidence>
<dbReference type="GeneID" id="9887469"/>
<dbReference type="CDD" id="cd08662">
    <property type="entry name" value="M13"/>
    <property type="match status" value="1"/>
</dbReference>
<feature type="domain" description="Peptidase M13 N-terminal" evidence="9">
    <location>
        <begin position="4"/>
        <end position="369"/>
    </location>
</feature>
<evidence type="ECO:0000313" key="11">
    <source>
        <dbReference type="Proteomes" id="UP000029781"/>
    </source>
</evidence>
<evidence type="ECO:0000256" key="1">
    <source>
        <dbReference type="ARBA" id="ARBA00001947"/>
    </source>
</evidence>
<dbReference type="Pfam" id="PF05649">
    <property type="entry name" value="Peptidase_M13_N"/>
    <property type="match status" value="1"/>
</dbReference>
<comment type="cofactor">
    <cofactor evidence="1">
        <name>Zn(2+)</name>
        <dbReference type="ChEBI" id="CHEBI:29105"/>
    </cofactor>
</comment>
<dbReference type="Gene3D" id="3.40.390.10">
    <property type="entry name" value="Collagenase (Catalytic Domain)"/>
    <property type="match status" value="1"/>
</dbReference>
<dbReference type="KEGG" id="vg:9887469"/>
<dbReference type="Gene3D" id="1.10.1380.10">
    <property type="entry name" value="Neutral endopeptidase , domain2"/>
    <property type="match status" value="1"/>
</dbReference>
<organismHost>
    <name type="scientific">Cafeteria roenbergensis</name>
    <name type="common">Marine flagellate</name>
    <dbReference type="NCBI Taxonomy" id="33653"/>
</organismHost>
<proteinExistence type="inferred from homology"/>
<dbReference type="InterPro" id="IPR008753">
    <property type="entry name" value="Peptidase_M13_N"/>
</dbReference>
<keyword evidence="3" id="KW-0645">Protease</keyword>
<dbReference type="GO" id="GO:0016485">
    <property type="term" value="P:protein processing"/>
    <property type="evidence" value="ECO:0007669"/>
    <property type="project" value="TreeGrafter"/>
</dbReference>
<evidence type="ECO:0000256" key="2">
    <source>
        <dbReference type="ARBA" id="ARBA00007357"/>
    </source>
</evidence>
<comment type="similarity">
    <text evidence="2">Belongs to the peptidase M13 family.</text>
</comment>
<dbReference type="InterPro" id="IPR018497">
    <property type="entry name" value="Peptidase_M13_C"/>
</dbReference>
<dbReference type="InterPro" id="IPR042089">
    <property type="entry name" value="Peptidase_M13_dom_2"/>
</dbReference>
<gene>
    <name evidence="10" type="ORF">crov067</name>
</gene>